<feature type="compositionally biased region" description="Basic and acidic residues" evidence="2">
    <location>
        <begin position="263"/>
        <end position="275"/>
    </location>
</feature>
<dbReference type="Proteomes" id="UP000078560">
    <property type="component" value="Unassembled WGS sequence"/>
</dbReference>
<dbReference type="EMBL" id="FLQU01000251">
    <property type="protein sequence ID" value="SBS83180.1"/>
    <property type="molecule type" value="Genomic_DNA"/>
</dbReference>
<evidence type="ECO:0000313" key="5">
    <source>
        <dbReference type="Proteomes" id="UP000078560"/>
    </source>
</evidence>
<sequence>MNILEENETYEKGTFNGNGTTFGEEDTFMEGEKNKETNIYRKSISNNHYGGEQIELKDDDLFRSLNDHFYVSNFKSEEKKRSINGNKFKLCRNKNDLENVRINYDRENYKYEQNDIKHICHMENETSSIEMTYDGFLNDNDSKSRSTSIIFTDSSDCHIKESKRDEFHFLVNTSLKNNYTNRGPYHKEEADRRYEVEGENCNDGNYHNANQHKGDSSLAGGEQYAARGGSANGGGVRGGDGSGSAGGGNYGRSSNGEQNNNRDVSRSYHYGDHNESNNVNEDAPSDESEDVPSAENEEIPNGEQEEEPNGEQEEEPNGEQEEEPNGEHEEEPNDKYEEEPNDKHEEEPNGEHEEEPNGKHEEEPNGKHEEESNGEHEEEPNGEHEEEPNDKHEEEQNGEHEEEPNGKHEEEPNGKHEEESNGEHKGEKNNEKDEANCQKDKPKSNNIKQNEEVPTSSSYTNLLNEIDKLKDCIESMKKEKIHLLSKFKAYTLNNKKEIEELKVRCRTSEEEIAQMEEKINKKEEEIAKMYAEIARKDSLIAKMEEEIARKDTLISKTEEALESANLKHAHEVNAYKEALERQKDLQTDLAARLESLSEENTKMNKEINTNLEVISKLSDEKQILRIGLEEKEKKIIMLESKKGDTLLDGNLREEDVLFSFLLNEDILICFKKNEEYFISPESIFEQKFGHIKKIPDPVQKTFQNELCEYKKKHHFDVKMIQEEKEKIEKEYHQYKDKVNTLINETNENYKNLEEQNGIIQDLNNTIMKYEQDMQVYKKEMHNVNEKYKHLELEICKERNVTKQQIEIVSDLKKQMKKEKVELEKKYKELHDIETHKKIGELKEMFSRKEKLLQDKIDALLYKIEKMTFSREENSHVGETSVQIVGGSADLAVSMNAIGPVDSSGALGTSGTTDSANGANDEADHSMEEVIDWEGRNTASGNRKGGEVPHTEWGSNEKRENRSTTNIPIYPNEYKKIRKKLETYELLISEEKKNKKKMIEHINFLKSQIKNYESINGNYEHVMYQKNIILNCISQIPAGIKIDDYVSVIYNSFNFSPKEIELINARRAKR</sequence>
<organism evidence="4 5">
    <name type="scientific">Plasmodium ovale curtisi</name>
    <dbReference type="NCBI Taxonomy" id="864141"/>
    <lineage>
        <taxon>Eukaryota</taxon>
        <taxon>Sar</taxon>
        <taxon>Alveolata</taxon>
        <taxon>Apicomplexa</taxon>
        <taxon>Aconoidasida</taxon>
        <taxon>Haemosporida</taxon>
        <taxon>Plasmodiidae</taxon>
        <taxon>Plasmodium</taxon>
        <taxon>Plasmodium (Plasmodium)</taxon>
    </lineage>
</organism>
<feature type="compositionally biased region" description="Gly residues" evidence="2">
    <location>
        <begin position="230"/>
        <end position="250"/>
    </location>
</feature>
<dbReference type="PANTHER" id="PTHR37929:SF1">
    <property type="entry name" value="SWI_SNF GLOBAL TRANSCRIPTION ACTIVATOR COMPLEX SUBUNIT SNF59"/>
    <property type="match status" value="1"/>
</dbReference>
<reference evidence="5" key="1">
    <citation type="submission" date="2016-05" db="EMBL/GenBank/DDBJ databases">
        <authorList>
            <person name="Naeem Raeece"/>
        </authorList>
    </citation>
    <scope>NUCLEOTIDE SEQUENCE [LARGE SCALE GENOMIC DNA]</scope>
</reference>
<feature type="coiled-coil region" evidence="1">
    <location>
        <begin position="459"/>
        <end position="634"/>
    </location>
</feature>
<feature type="region of interest" description="Disordered" evidence="2">
    <location>
        <begin position="1"/>
        <end position="25"/>
    </location>
</feature>
<keyword evidence="1" id="KW-0175">Coiled coil</keyword>
<proteinExistence type="predicted"/>
<evidence type="ECO:0000259" key="3">
    <source>
        <dbReference type="PROSITE" id="PS50913"/>
    </source>
</evidence>
<evidence type="ECO:0000256" key="1">
    <source>
        <dbReference type="SAM" id="Coils"/>
    </source>
</evidence>
<protein>
    <recommendedName>
        <fullName evidence="3">GRIP domain-containing protein</fullName>
    </recommendedName>
</protein>
<feature type="compositionally biased region" description="Acidic residues" evidence="2">
    <location>
        <begin position="283"/>
        <end position="340"/>
    </location>
</feature>
<feature type="compositionally biased region" description="Basic and acidic residues" evidence="2">
    <location>
        <begin position="943"/>
        <end position="961"/>
    </location>
</feature>
<dbReference type="AlphaFoldDB" id="A0A1A8VRT6"/>
<feature type="compositionally biased region" description="Polar residues" evidence="2">
    <location>
        <begin position="905"/>
        <end position="917"/>
    </location>
</feature>
<accession>A0A1A8VRT6</accession>
<dbReference type="InterPro" id="IPR000237">
    <property type="entry name" value="GRIP_dom"/>
</dbReference>
<feature type="compositionally biased region" description="Low complexity" evidence="2">
    <location>
        <begin position="13"/>
        <end position="22"/>
    </location>
</feature>
<name>A0A1A8VRT6_PLAOA</name>
<dbReference type="PROSITE" id="PS50913">
    <property type="entry name" value="GRIP"/>
    <property type="match status" value="1"/>
</dbReference>
<feature type="region of interest" description="Disordered" evidence="2">
    <location>
        <begin position="902"/>
        <end position="963"/>
    </location>
</feature>
<gene>
    <name evidence="4" type="ORF">POVCU2_0019380</name>
</gene>
<feature type="compositionally biased region" description="Polar residues" evidence="2">
    <location>
        <begin position="202"/>
        <end position="211"/>
    </location>
</feature>
<evidence type="ECO:0000256" key="2">
    <source>
        <dbReference type="SAM" id="MobiDB-lite"/>
    </source>
</evidence>
<dbReference type="InterPro" id="IPR053127">
    <property type="entry name" value="Chromatin_remod_comp_subunit"/>
</dbReference>
<feature type="compositionally biased region" description="Polar residues" evidence="2">
    <location>
        <begin position="444"/>
        <end position="457"/>
    </location>
</feature>
<feature type="compositionally biased region" description="Basic and acidic residues" evidence="2">
    <location>
        <begin position="341"/>
        <end position="443"/>
    </location>
</feature>
<evidence type="ECO:0000313" key="4">
    <source>
        <dbReference type="EMBL" id="SBS83180.1"/>
    </source>
</evidence>
<feature type="domain" description="GRIP" evidence="3">
    <location>
        <begin position="1014"/>
        <end position="1065"/>
    </location>
</feature>
<dbReference type="PANTHER" id="PTHR37929">
    <property type="entry name" value="GRIP AND COILED-COIL DOMAIN-CONTAINING PROTEIN PFC0235W"/>
    <property type="match status" value="1"/>
</dbReference>
<feature type="coiled-coil region" evidence="1">
    <location>
        <begin position="717"/>
        <end position="832"/>
    </location>
</feature>
<feature type="region of interest" description="Disordered" evidence="2">
    <location>
        <begin position="198"/>
        <end position="457"/>
    </location>
</feature>